<dbReference type="PROSITE" id="PS50943">
    <property type="entry name" value="HTH_CROC1"/>
    <property type="match status" value="1"/>
</dbReference>
<dbReference type="SMART" id="SM00342">
    <property type="entry name" value="HTH_ARAC"/>
    <property type="match status" value="1"/>
</dbReference>
<dbReference type="RefSeq" id="WP_394824846.1">
    <property type="nucleotide sequence ID" value="NZ_CP089984.1"/>
</dbReference>
<dbReference type="PROSITE" id="PS01124">
    <property type="entry name" value="HTH_ARAC_FAMILY_2"/>
    <property type="match status" value="1"/>
</dbReference>
<proteinExistence type="predicted"/>
<dbReference type="InterPro" id="IPR001387">
    <property type="entry name" value="Cro/C1-type_HTH"/>
</dbReference>
<accession>A0ABZ2M1K7</accession>
<name>A0ABZ2M1K7_9BACT</name>
<dbReference type="InterPro" id="IPR009057">
    <property type="entry name" value="Homeodomain-like_sf"/>
</dbReference>
<sequence>MIAPAPTIVSEMPRPQRRVAGAARHRLGELVREARLARDLSPEAVAERAGVGASWYRWLEEGRDMGLSLTALRWISDALDLTPEQRAALPPLAGLEKTVALATVRAEPVPASLRRLLDGYPLYPAYITGKRLDVLAWNEACEALFRCSTIAPERRNSFVFLFTQPDVRKIIVNWEEQAQSALDELRAALDESPSDPWLGEVPAALAPVSAEFQELWSRGGRRAPRVDAGSANKKIFDKGSLGRLVFIAENLVPREAPDLCVRIYVPEESTRRRVQALLHRHRRDAAAKKKAGQYAVVRTIKEHLDACYREEVPLDELAALAGMKKFAMVRAFTAEVGFPPHSYQTLLRVHHARRLLLAGQSAGATATAVGFVDQSHLTRHFKRIEGITPGEYSRRTRTARV</sequence>
<dbReference type="CDD" id="cd00093">
    <property type="entry name" value="HTH_XRE"/>
    <property type="match status" value="1"/>
</dbReference>
<gene>
    <name evidence="5" type="ORF">LZC94_46305</name>
</gene>
<evidence type="ECO:0000313" key="5">
    <source>
        <dbReference type="EMBL" id="WXB15221.1"/>
    </source>
</evidence>
<evidence type="ECO:0000256" key="1">
    <source>
        <dbReference type="ARBA" id="ARBA00023015"/>
    </source>
</evidence>
<dbReference type="Proteomes" id="UP001370348">
    <property type="component" value="Chromosome"/>
</dbReference>
<evidence type="ECO:0000259" key="3">
    <source>
        <dbReference type="PROSITE" id="PS01124"/>
    </source>
</evidence>
<dbReference type="Gene3D" id="1.10.10.60">
    <property type="entry name" value="Homeodomain-like"/>
    <property type="match status" value="1"/>
</dbReference>
<dbReference type="Gene3D" id="3.30.450.180">
    <property type="match status" value="1"/>
</dbReference>
<organism evidence="5 6">
    <name type="scientific">Pendulispora albinea</name>
    <dbReference type="NCBI Taxonomy" id="2741071"/>
    <lineage>
        <taxon>Bacteria</taxon>
        <taxon>Pseudomonadati</taxon>
        <taxon>Myxococcota</taxon>
        <taxon>Myxococcia</taxon>
        <taxon>Myxococcales</taxon>
        <taxon>Sorangiineae</taxon>
        <taxon>Pendulisporaceae</taxon>
        <taxon>Pendulispora</taxon>
    </lineage>
</organism>
<reference evidence="5 6" key="1">
    <citation type="submission" date="2021-12" db="EMBL/GenBank/DDBJ databases">
        <title>Discovery of the Pendulisporaceae a myxobacterial family with distinct sporulation behavior and unique specialized metabolism.</title>
        <authorList>
            <person name="Garcia R."/>
            <person name="Popoff A."/>
            <person name="Bader C.D."/>
            <person name="Loehr J."/>
            <person name="Walesch S."/>
            <person name="Walt C."/>
            <person name="Boldt J."/>
            <person name="Bunk B."/>
            <person name="Haeckl F.J.F.P.J."/>
            <person name="Gunesch A.P."/>
            <person name="Birkelbach J."/>
            <person name="Nuebel U."/>
            <person name="Pietschmann T."/>
            <person name="Bach T."/>
            <person name="Mueller R."/>
        </authorList>
    </citation>
    <scope>NUCLEOTIDE SEQUENCE [LARGE SCALE GENOMIC DNA]</scope>
    <source>
        <strain evidence="5 6">MSr11954</strain>
    </source>
</reference>
<evidence type="ECO:0000313" key="6">
    <source>
        <dbReference type="Proteomes" id="UP001370348"/>
    </source>
</evidence>
<dbReference type="InterPro" id="IPR018060">
    <property type="entry name" value="HTH_AraC"/>
</dbReference>
<evidence type="ECO:0000256" key="2">
    <source>
        <dbReference type="ARBA" id="ARBA00023163"/>
    </source>
</evidence>
<dbReference type="Pfam" id="PF13560">
    <property type="entry name" value="HTH_31"/>
    <property type="match status" value="1"/>
</dbReference>
<dbReference type="SUPFAM" id="SSF46689">
    <property type="entry name" value="Homeodomain-like"/>
    <property type="match status" value="2"/>
</dbReference>
<dbReference type="SMART" id="SM00530">
    <property type="entry name" value="HTH_XRE"/>
    <property type="match status" value="1"/>
</dbReference>
<dbReference type="InterPro" id="IPR041413">
    <property type="entry name" value="MLTR_LBD"/>
</dbReference>
<dbReference type="EMBL" id="CP089984">
    <property type="protein sequence ID" value="WXB15221.1"/>
    <property type="molecule type" value="Genomic_DNA"/>
</dbReference>
<dbReference type="PANTHER" id="PTHR35010">
    <property type="entry name" value="BLL4672 PROTEIN-RELATED"/>
    <property type="match status" value="1"/>
</dbReference>
<feature type="domain" description="HTH araC/xylS-type" evidence="3">
    <location>
        <begin position="298"/>
        <end position="395"/>
    </location>
</feature>
<dbReference type="SUPFAM" id="SSF47413">
    <property type="entry name" value="lambda repressor-like DNA-binding domains"/>
    <property type="match status" value="1"/>
</dbReference>
<dbReference type="Gene3D" id="1.10.260.40">
    <property type="entry name" value="lambda repressor-like DNA-binding domains"/>
    <property type="match status" value="1"/>
</dbReference>
<dbReference type="Pfam" id="PF17765">
    <property type="entry name" value="MLTR_LBD"/>
    <property type="match status" value="1"/>
</dbReference>
<keyword evidence="1" id="KW-0805">Transcription regulation</keyword>
<dbReference type="Pfam" id="PF12833">
    <property type="entry name" value="HTH_18"/>
    <property type="match status" value="1"/>
</dbReference>
<protein>
    <submittedName>
        <fullName evidence="5">Helix-turn-helix domain-containing protein</fullName>
    </submittedName>
</protein>
<feature type="domain" description="HTH cro/C1-type" evidence="4">
    <location>
        <begin position="31"/>
        <end position="86"/>
    </location>
</feature>
<evidence type="ECO:0000259" key="4">
    <source>
        <dbReference type="PROSITE" id="PS50943"/>
    </source>
</evidence>
<keyword evidence="6" id="KW-1185">Reference proteome</keyword>
<dbReference type="InterPro" id="IPR010982">
    <property type="entry name" value="Lambda_DNA-bd_dom_sf"/>
</dbReference>
<keyword evidence="2" id="KW-0804">Transcription</keyword>